<proteinExistence type="inferred from homology"/>
<dbReference type="KEGG" id="sper:EW093_04080"/>
<gene>
    <name evidence="9" type="ORF">EW093_04080</name>
</gene>
<dbReference type="GO" id="GO:0005886">
    <property type="term" value="C:plasma membrane"/>
    <property type="evidence" value="ECO:0007669"/>
    <property type="project" value="UniProtKB-SubCell"/>
</dbReference>
<reference evidence="9 10" key="2">
    <citation type="submission" date="2019-09" db="EMBL/GenBank/DDBJ databases">
        <title>Complete Genome Sequence and Methylome Analysis of free living Spirochaetas.</title>
        <authorList>
            <person name="Leshcheva N."/>
            <person name="Mikheeva N."/>
        </authorList>
    </citation>
    <scope>NUCLEOTIDE SEQUENCE [LARGE SCALE GENOMIC DNA]</scope>
    <source>
        <strain evidence="9 10">P</strain>
    </source>
</reference>
<evidence type="ECO:0000256" key="2">
    <source>
        <dbReference type="ARBA" id="ARBA00009212"/>
    </source>
</evidence>
<keyword evidence="10" id="KW-1185">Reference proteome</keyword>
<evidence type="ECO:0000256" key="4">
    <source>
        <dbReference type="ARBA" id="ARBA00022475"/>
    </source>
</evidence>
<dbReference type="RefSeq" id="WP_149567166.1">
    <property type="nucleotide sequence ID" value="NZ_CP035807.1"/>
</dbReference>
<accession>A0A5C1QAF9</accession>
<keyword evidence="7 8" id="KW-0472">Membrane</keyword>
<protein>
    <recommendedName>
        <fullName evidence="11">Cation:proton antiporter</fullName>
    </recommendedName>
</protein>
<evidence type="ECO:0000256" key="6">
    <source>
        <dbReference type="ARBA" id="ARBA00022989"/>
    </source>
</evidence>
<evidence type="ECO:0000313" key="9">
    <source>
        <dbReference type="EMBL" id="QEN03909.1"/>
    </source>
</evidence>
<keyword evidence="3" id="KW-0813">Transport</keyword>
<keyword evidence="6 8" id="KW-1133">Transmembrane helix</keyword>
<dbReference type="Proteomes" id="UP000323824">
    <property type="component" value="Chromosome"/>
</dbReference>
<evidence type="ECO:0000256" key="8">
    <source>
        <dbReference type="SAM" id="Phobius"/>
    </source>
</evidence>
<dbReference type="OrthoDB" id="370691at2"/>
<organism evidence="9 10">
    <name type="scientific">Thiospirochaeta perfilievii</name>
    <dbReference type="NCBI Taxonomy" id="252967"/>
    <lineage>
        <taxon>Bacteria</taxon>
        <taxon>Pseudomonadati</taxon>
        <taxon>Spirochaetota</taxon>
        <taxon>Spirochaetia</taxon>
        <taxon>Spirochaetales</taxon>
        <taxon>Spirochaetaceae</taxon>
        <taxon>Thiospirochaeta</taxon>
    </lineage>
</organism>
<keyword evidence="4" id="KW-1003">Cell membrane</keyword>
<dbReference type="EMBL" id="CP035807">
    <property type="protein sequence ID" value="QEN03909.1"/>
    <property type="molecule type" value="Genomic_DNA"/>
</dbReference>
<evidence type="ECO:0000256" key="1">
    <source>
        <dbReference type="ARBA" id="ARBA00004651"/>
    </source>
</evidence>
<feature type="transmembrane region" description="Helical" evidence="8">
    <location>
        <begin position="56"/>
        <end position="79"/>
    </location>
</feature>
<dbReference type="PANTHER" id="PTHR34702:SF1">
    <property type="entry name" value="NA(+)_H(+) ANTIPORTER SUBUNIT F"/>
    <property type="match status" value="1"/>
</dbReference>
<evidence type="ECO:0000256" key="7">
    <source>
        <dbReference type="ARBA" id="ARBA00023136"/>
    </source>
</evidence>
<reference evidence="9 10" key="1">
    <citation type="submission" date="2019-02" db="EMBL/GenBank/DDBJ databases">
        <authorList>
            <person name="Fomenkov A."/>
            <person name="Dubinina G."/>
            <person name="Grabovich M."/>
            <person name="Vincze T."/>
            <person name="Roberts R.J."/>
        </authorList>
    </citation>
    <scope>NUCLEOTIDE SEQUENCE [LARGE SCALE GENOMIC DNA]</scope>
    <source>
        <strain evidence="9 10">P</strain>
    </source>
</reference>
<evidence type="ECO:0000313" key="10">
    <source>
        <dbReference type="Proteomes" id="UP000323824"/>
    </source>
</evidence>
<feature type="transmembrane region" description="Helical" evidence="8">
    <location>
        <begin position="6"/>
        <end position="24"/>
    </location>
</feature>
<feature type="transmembrane region" description="Helical" evidence="8">
    <location>
        <begin position="31"/>
        <end position="50"/>
    </location>
</feature>
<name>A0A5C1QAF9_9SPIO</name>
<evidence type="ECO:0008006" key="11">
    <source>
        <dbReference type="Google" id="ProtNLM"/>
    </source>
</evidence>
<keyword evidence="5 8" id="KW-0812">Transmembrane</keyword>
<evidence type="ECO:0000256" key="5">
    <source>
        <dbReference type="ARBA" id="ARBA00022692"/>
    </source>
</evidence>
<dbReference type="InterPro" id="IPR007208">
    <property type="entry name" value="MrpF/PhaF-like"/>
</dbReference>
<dbReference type="GO" id="GO:0015385">
    <property type="term" value="F:sodium:proton antiporter activity"/>
    <property type="evidence" value="ECO:0007669"/>
    <property type="project" value="TreeGrafter"/>
</dbReference>
<dbReference type="Pfam" id="PF04066">
    <property type="entry name" value="MrpF_PhaF"/>
    <property type="match status" value="1"/>
</dbReference>
<sequence>MVEFFIIGGLGLSLILSLVRLFIGPTPQDRVLALDVITVQVSAFLIYWSFMEGVNYYIDIVLVIASAVFLSTILFARYLEKGLK</sequence>
<dbReference type="AlphaFoldDB" id="A0A5C1QAF9"/>
<dbReference type="PANTHER" id="PTHR34702">
    <property type="entry name" value="NA(+)/H(+) ANTIPORTER SUBUNIT F1"/>
    <property type="match status" value="1"/>
</dbReference>
<comment type="subcellular location">
    <subcellularLocation>
        <location evidence="1">Cell membrane</location>
        <topology evidence="1">Multi-pass membrane protein</topology>
    </subcellularLocation>
</comment>
<comment type="similarity">
    <text evidence="2">Belongs to the CPA3 antiporters (TC 2.A.63) subunit F family.</text>
</comment>
<evidence type="ECO:0000256" key="3">
    <source>
        <dbReference type="ARBA" id="ARBA00022448"/>
    </source>
</evidence>